<evidence type="ECO:0000256" key="1">
    <source>
        <dbReference type="SAM" id="Phobius"/>
    </source>
</evidence>
<dbReference type="RefSeq" id="WP_303539114.1">
    <property type="nucleotide sequence ID" value="NZ_JAUOTP010000001.1"/>
</dbReference>
<name>A0ABT8Y390_9SPHN</name>
<gene>
    <name evidence="2" type="ORF">Q4F19_00130</name>
</gene>
<reference evidence="2" key="1">
    <citation type="submission" date="2023-07" db="EMBL/GenBank/DDBJ databases">
        <authorList>
            <person name="Kim M."/>
        </authorList>
    </citation>
    <scope>NUCLEOTIDE SEQUENCE</scope>
    <source>
        <strain evidence="2">BIUV-7</strain>
    </source>
</reference>
<evidence type="ECO:0000313" key="2">
    <source>
        <dbReference type="EMBL" id="MDO6412779.1"/>
    </source>
</evidence>
<dbReference type="SUPFAM" id="SSF48452">
    <property type="entry name" value="TPR-like"/>
    <property type="match status" value="1"/>
</dbReference>
<feature type="transmembrane region" description="Helical" evidence="1">
    <location>
        <begin position="5"/>
        <end position="22"/>
    </location>
</feature>
<dbReference type="Proteomes" id="UP001169764">
    <property type="component" value="Unassembled WGS sequence"/>
</dbReference>
<feature type="transmembrane region" description="Helical" evidence="1">
    <location>
        <begin position="28"/>
        <end position="45"/>
    </location>
</feature>
<keyword evidence="1" id="KW-0812">Transmembrane</keyword>
<dbReference type="EMBL" id="JAUOTP010000001">
    <property type="protein sequence ID" value="MDO6412779.1"/>
    <property type="molecule type" value="Genomic_DNA"/>
</dbReference>
<dbReference type="Gene3D" id="1.25.40.10">
    <property type="entry name" value="Tetratricopeptide repeat domain"/>
    <property type="match status" value="1"/>
</dbReference>
<evidence type="ECO:0000313" key="3">
    <source>
        <dbReference type="Proteomes" id="UP001169764"/>
    </source>
</evidence>
<proteinExistence type="predicted"/>
<keyword evidence="1" id="KW-0472">Membrane</keyword>
<organism evidence="2 3">
    <name type="scientific">Sphingomonas natans</name>
    <dbReference type="NCBI Taxonomy" id="3063330"/>
    <lineage>
        <taxon>Bacteria</taxon>
        <taxon>Pseudomonadati</taxon>
        <taxon>Pseudomonadota</taxon>
        <taxon>Alphaproteobacteria</taxon>
        <taxon>Sphingomonadales</taxon>
        <taxon>Sphingomonadaceae</taxon>
        <taxon>Sphingomonas</taxon>
    </lineage>
</organism>
<dbReference type="InterPro" id="IPR011990">
    <property type="entry name" value="TPR-like_helical_dom_sf"/>
</dbReference>
<sequence length="208" mass="21856">MNGWIILAAFAVALGAGLWLVIRPGRTVAELIAAALLVALAGYAWQGSPALLGRPTGPHDNRQPPANLFADERGKWLEQVGVDAQALDAADGLIRSGDAAYAAGILRAGLEHRPRSATLWIGLGNAIAQYADGLVTPPARYAFEHASQLAPDSPAPAYFLGLALAQSGDLDGAEQSWRELIAKAPPGAPWRSAVEDKLAAIDRARTLR</sequence>
<keyword evidence="1" id="KW-1133">Transmembrane helix</keyword>
<comment type="caution">
    <text evidence="2">The sequence shown here is derived from an EMBL/GenBank/DDBJ whole genome shotgun (WGS) entry which is preliminary data.</text>
</comment>
<protein>
    <submittedName>
        <fullName evidence="2">Cytochrome C biogenesis protein</fullName>
    </submittedName>
</protein>
<keyword evidence="3" id="KW-1185">Reference proteome</keyword>
<accession>A0ABT8Y390</accession>